<keyword evidence="3" id="KW-1185">Reference proteome</keyword>
<organism evidence="2 3">
    <name type="scientific">Roseateles amylovorans</name>
    <dbReference type="NCBI Taxonomy" id="2978473"/>
    <lineage>
        <taxon>Bacteria</taxon>
        <taxon>Pseudomonadati</taxon>
        <taxon>Pseudomonadota</taxon>
        <taxon>Betaproteobacteria</taxon>
        <taxon>Burkholderiales</taxon>
        <taxon>Sphaerotilaceae</taxon>
        <taxon>Roseateles</taxon>
    </lineage>
</organism>
<proteinExistence type="predicted"/>
<dbReference type="EMBL" id="CP104562">
    <property type="protein sequence ID" value="UXH76047.1"/>
    <property type="molecule type" value="Genomic_DNA"/>
</dbReference>
<feature type="region of interest" description="Disordered" evidence="1">
    <location>
        <begin position="638"/>
        <end position="669"/>
    </location>
</feature>
<evidence type="ECO:0000313" key="2">
    <source>
        <dbReference type="EMBL" id="UXH76047.1"/>
    </source>
</evidence>
<feature type="region of interest" description="Disordered" evidence="1">
    <location>
        <begin position="1"/>
        <end position="25"/>
    </location>
</feature>
<gene>
    <name evidence="2" type="ORF">N4261_13270</name>
</gene>
<feature type="region of interest" description="Disordered" evidence="1">
    <location>
        <begin position="351"/>
        <end position="373"/>
    </location>
</feature>
<accession>A0ABY6ASR1</accession>
<feature type="compositionally biased region" description="Basic and acidic residues" evidence="1">
    <location>
        <begin position="638"/>
        <end position="659"/>
    </location>
</feature>
<reference evidence="2" key="1">
    <citation type="submission" date="2022-10" db="EMBL/GenBank/DDBJ databases">
        <title>Characterization and whole genome sequencing of a new Roseateles species, isolated from fresh water.</title>
        <authorList>
            <person name="Guliayeva D.Y."/>
            <person name="Akhremchuk A.E."/>
            <person name="Sikolenko M.A."/>
            <person name="Valentovich L.N."/>
            <person name="Sidarenka A.V."/>
        </authorList>
    </citation>
    <scope>NUCLEOTIDE SEQUENCE</scope>
    <source>
        <strain evidence="2">BIM B-1768</strain>
    </source>
</reference>
<sequence length="731" mass="81596">MPPAHPRQSSIHAAPEASPSHTPSALHVRADARQASPGLVLQQYAALDRMVGGSRTLTDQRRMIEQIHSSPRQLKGWATAQHGAAMSTSVAQLAAPVPVSAEKTGFQDRYRDPTSEVEFIKLSDKRFLLNGQIIEWKDPDYVRRDGAKADLRALSETPEQDADVLDISQGESAYLPSDASAIKKIRTTNASPCVILSIHDTKTRATMMAHIHRKNRVAVLIEDAVQKFTEENVNLSVSIVTLAYSDDDPERQKEERAVQDELIKTIKSSVASELCIGESEIAIVADQENAMINAEDGSLTHPENASVSASRGQLGAWRAMTTEEGWDGAAAVDGTKGFKTRTANVMPEDAAALQRATSSTASASSFSSSTTAQRKVIVNGEERAVAPLVENDEWMRKKVSDSVERTFLDEEELEDYKANRSRHIGTLRDAPVGNEVWVRFNPSKKYVMGESHTKLVLSHVTKAVKTTNFQHERFSKLGTIRQQGYTHLAEGTEAMNKPRYELYGVDMARDQQIDRYALESPMPKIAFCLEGIEEELTSPDAEKGSYFKGVYPQYLQLSFSLVKDLSILLSDQRLIDRSPLKTVLSYIKSSELDFEEVQRFAQYLIQSPVDKKPGQRSLDNFLLYCRMFIFDTLREGNKSADRTRDPTSELVKRKRRDGDDLTNPILPGEESTKDALSYIRDEEMMNHIRSDVQFVGMGDAHARRLAPRLISRGFTVIHVPKEDFNGTTKTF</sequence>
<dbReference type="RefSeq" id="WP_261755777.1">
    <property type="nucleotide sequence ID" value="NZ_CP104562.2"/>
</dbReference>
<protein>
    <submittedName>
        <fullName evidence="2">Uncharacterized protein</fullName>
    </submittedName>
</protein>
<name>A0ABY6ASR1_9BURK</name>
<dbReference type="Proteomes" id="UP001064933">
    <property type="component" value="Chromosome"/>
</dbReference>
<evidence type="ECO:0000256" key="1">
    <source>
        <dbReference type="SAM" id="MobiDB-lite"/>
    </source>
</evidence>
<feature type="compositionally biased region" description="Low complexity" evidence="1">
    <location>
        <begin position="356"/>
        <end position="372"/>
    </location>
</feature>
<evidence type="ECO:0000313" key="3">
    <source>
        <dbReference type="Proteomes" id="UP001064933"/>
    </source>
</evidence>